<dbReference type="Proteomes" id="UP000664859">
    <property type="component" value="Unassembled WGS sequence"/>
</dbReference>
<name>A0A835YU21_9STRA</name>
<evidence type="ECO:0000313" key="3">
    <source>
        <dbReference type="Proteomes" id="UP000664859"/>
    </source>
</evidence>
<protein>
    <recommendedName>
        <fullName evidence="1">F-box domain-containing protein</fullName>
    </recommendedName>
</protein>
<gene>
    <name evidence="2" type="ORF">JKP88DRAFT_335497</name>
</gene>
<sequence length="305" mass="32654">MNSSTIEPSTERERTAEGIEPAAALLQLAARTFIEAGFRPVTKEPWPTSSDAAGRFTSIPLASPDGSQITLAAVTMFNNLMLHVLCGDGTRHSMQLDTRAWRPDGSRDAAFSYRMQQSLVLPVSPFMVAPFADLTGLPADAKESLLSYLPATSLGQLACTSSPYRAAVTGADSVWLALTVRDFKSQQLRGFKVAAGSSADGSAPLSPMRRYILLFLQRRRGEEEARAWRAAHERASRDEAMRVYPYFSLGGPGAADFDPDLPPRNWGAGLPPGPGFLVGGGGGGDFTDDPQIVHPVHPGGRVLLA</sequence>
<dbReference type="InterPro" id="IPR001810">
    <property type="entry name" value="F-box_dom"/>
</dbReference>
<feature type="domain" description="F-box" evidence="1">
    <location>
        <begin position="131"/>
        <end position="178"/>
    </location>
</feature>
<dbReference type="SUPFAM" id="SSF81383">
    <property type="entry name" value="F-box domain"/>
    <property type="match status" value="1"/>
</dbReference>
<dbReference type="AlphaFoldDB" id="A0A835YU21"/>
<organism evidence="2 3">
    <name type="scientific">Tribonema minus</name>
    <dbReference type="NCBI Taxonomy" id="303371"/>
    <lineage>
        <taxon>Eukaryota</taxon>
        <taxon>Sar</taxon>
        <taxon>Stramenopiles</taxon>
        <taxon>Ochrophyta</taxon>
        <taxon>PX clade</taxon>
        <taxon>Xanthophyceae</taxon>
        <taxon>Tribonematales</taxon>
        <taxon>Tribonemataceae</taxon>
        <taxon>Tribonema</taxon>
    </lineage>
</organism>
<evidence type="ECO:0000259" key="1">
    <source>
        <dbReference type="PROSITE" id="PS50181"/>
    </source>
</evidence>
<reference evidence="2" key="1">
    <citation type="submission" date="2021-02" db="EMBL/GenBank/DDBJ databases">
        <title>First Annotated Genome of the Yellow-green Alga Tribonema minus.</title>
        <authorList>
            <person name="Mahan K.M."/>
        </authorList>
    </citation>
    <scope>NUCLEOTIDE SEQUENCE</scope>
    <source>
        <strain evidence="2">UTEX B ZZ1240</strain>
    </source>
</reference>
<dbReference type="InterPro" id="IPR036047">
    <property type="entry name" value="F-box-like_dom_sf"/>
</dbReference>
<proteinExistence type="predicted"/>
<comment type="caution">
    <text evidence="2">The sequence shown here is derived from an EMBL/GenBank/DDBJ whole genome shotgun (WGS) entry which is preliminary data.</text>
</comment>
<keyword evidence="3" id="KW-1185">Reference proteome</keyword>
<dbReference type="EMBL" id="JAFCMP010000536">
    <property type="protein sequence ID" value="KAG5176568.1"/>
    <property type="molecule type" value="Genomic_DNA"/>
</dbReference>
<accession>A0A835YU21</accession>
<evidence type="ECO:0000313" key="2">
    <source>
        <dbReference type="EMBL" id="KAG5176568.1"/>
    </source>
</evidence>
<dbReference type="PROSITE" id="PS50181">
    <property type="entry name" value="FBOX"/>
    <property type="match status" value="1"/>
</dbReference>